<dbReference type="InterPro" id="IPR046528">
    <property type="entry name" value="DUF6593"/>
</dbReference>
<feature type="domain" description="DUF6593" evidence="1">
    <location>
        <begin position="21"/>
        <end position="174"/>
    </location>
</feature>
<proteinExistence type="predicted"/>
<comment type="caution">
    <text evidence="2">The sequence shown here is derived from an EMBL/GenBank/DDBJ whole genome shotgun (WGS) entry which is preliminary data.</text>
</comment>
<accession>A0AAW0GGB6</accession>
<dbReference type="AlphaFoldDB" id="A0AAW0GGB6"/>
<dbReference type="Pfam" id="PF20236">
    <property type="entry name" value="DUF6593"/>
    <property type="match status" value="1"/>
</dbReference>
<evidence type="ECO:0000313" key="2">
    <source>
        <dbReference type="EMBL" id="KAK7688899.1"/>
    </source>
</evidence>
<gene>
    <name evidence="2" type="ORF">QCA50_007590</name>
</gene>
<evidence type="ECO:0000313" key="3">
    <source>
        <dbReference type="Proteomes" id="UP001385951"/>
    </source>
</evidence>
<keyword evidence="3" id="KW-1185">Reference proteome</keyword>
<dbReference type="Proteomes" id="UP001385951">
    <property type="component" value="Unassembled WGS sequence"/>
</dbReference>
<organism evidence="2 3">
    <name type="scientific">Cerrena zonata</name>
    <dbReference type="NCBI Taxonomy" id="2478898"/>
    <lineage>
        <taxon>Eukaryota</taxon>
        <taxon>Fungi</taxon>
        <taxon>Dikarya</taxon>
        <taxon>Basidiomycota</taxon>
        <taxon>Agaricomycotina</taxon>
        <taxon>Agaricomycetes</taxon>
        <taxon>Polyporales</taxon>
        <taxon>Cerrenaceae</taxon>
        <taxon>Cerrena</taxon>
    </lineage>
</organism>
<evidence type="ECO:0000259" key="1">
    <source>
        <dbReference type="Pfam" id="PF20236"/>
    </source>
</evidence>
<dbReference type="EMBL" id="JASBNA010000009">
    <property type="protein sequence ID" value="KAK7688899.1"/>
    <property type="molecule type" value="Genomic_DNA"/>
</dbReference>
<name>A0AAW0GGB6_9APHY</name>
<sequence length="177" mass="20700">MASSSKSKSTPNQKLILTTTSLHNVVIANRSDVIYYEIVTPKWEKDLTRISRLDPNSKQYDLICEFLNEHDKPVSVRLYGGVTTRAEEFLVKDESAGTAKFRGKDGKMYTWRVDHDELELFREDQPVAWYHRQKRYLGLLRMSQHPYLEIDSMAMDTLDSLIVSFLLVERRRRDGKI</sequence>
<protein>
    <recommendedName>
        <fullName evidence="1">DUF6593 domain-containing protein</fullName>
    </recommendedName>
</protein>
<reference evidence="2 3" key="1">
    <citation type="submission" date="2022-09" db="EMBL/GenBank/DDBJ databases">
        <authorList>
            <person name="Palmer J.M."/>
        </authorList>
    </citation>
    <scope>NUCLEOTIDE SEQUENCE [LARGE SCALE GENOMIC DNA]</scope>
    <source>
        <strain evidence="2 3">DSM 7382</strain>
    </source>
</reference>